<organism evidence="2 3">
    <name type="scientific">Candidatus Kaiserbacteria bacterium RIFCSPLOWO2_01_FULL_52_12b</name>
    <dbReference type="NCBI Taxonomy" id="1798509"/>
    <lineage>
        <taxon>Bacteria</taxon>
        <taxon>Candidatus Kaiseribacteriota</taxon>
    </lineage>
</organism>
<keyword evidence="1" id="KW-1133">Transmembrane helix</keyword>
<sequence>MKSPLSHFFVALAVCIFSLIGYGVLYNAVTDKSAIAENLQVKISQKTESIDRISSARTALSEIAGDEAAVQSYFIPETGVVAFINDIEERGRSLGTTVTILSVSIGKASTSTPQILTLAVTVKGTFDAVMRTVGAIEYAPYDLSLPSFSVGRDGENTWRADFKLAVGSVSPKTVTSTQKTTTGTSTPSP</sequence>
<evidence type="ECO:0008006" key="4">
    <source>
        <dbReference type="Google" id="ProtNLM"/>
    </source>
</evidence>
<comment type="caution">
    <text evidence="2">The sequence shown here is derived from an EMBL/GenBank/DDBJ whole genome shotgun (WGS) entry which is preliminary data.</text>
</comment>
<evidence type="ECO:0000256" key="1">
    <source>
        <dbReference type="SAM" id="Phobius"/>
    </source>
</evidence>
<dbReference type="AlphaFoldDB" id="A0A1F6EWQ5"/>
<dbReference type="Proteomes" id="UP000178811">
    <property type="component" value="Unassembled WGS sequence"/>
</dbReference>
<reference evidence="2 3" key="1">
    <citation type="journal article" date="2016" name="Nat. Commun.">
        <title>Thousands of microbial genomes shed light on interconnected biogeochemical processes in an aquifer system.</title>
        <authorList>
            <person name="Anantharaman K."/>
            <person name="Brown C.T."/>
            <person name="Hug L.A."/>
            <person name="Sharon I."/>
            <person name="Castelle C.J."/>
            <person name="Probst A.J."/>
            <person name="Thomas B.C."/>
            <person name="Singh A."/>
            <person name="Wilkins M.J."/>
            <person name="Karaoz U."/>
            <person name="Brodie E.L."/>
            <person name="Williams K.H."/>
            <person name="Hubbard S.S."/>
            <person name="Banfield J.F."/>
        </authorList>
    </citation>
    <scope>NUCLEOTIDE SEQUENCE [LARGE SCALE GENOMIC DNA]</scope>
</reference>
<accession>A0A1F6EWQ5</accession>
<keyword evidence="1" id="KW-0472">Membrane</keyword>
<keyword evidence="1" id="KW-0812">Transmembrane</keyword>
<evidence type="ECO:0000313" key="2">
    <source>
        <dbReference type="EMBL" id="OGG78046.1"/>
    </source>
</evidence>
<dbReference type="EMBL" id="MFLW01000025">
    <property type="protein sequence ID" value="OGG78046.1"/>
    <property type="molecule type" value="Genomic_DNA"/>
</dbReference>
<proteinExistence type="predicted"/>
<protein>
    <recommendedName>
        <fullName evidence="4">General secretion pathway protein GspM</fullName>
    </recommendedName>
</protein>
<name>A0A1F6EWQ5_9BACT</name>
<gene>
    <name evidence="2" type="ORF">A3A36_02620</name>
</gene>
<evidence type="ECO:0000313" key="3">
    <source>
        <dbReference type="Proteomes" id="UP000178811"/>
    </source>
</evidence>
<feature type="transmembrane region" description="Helical" evidence="1">
    <location>
        <begin position="6"/>
        <end position="25"/>
    </location>
</feature>